<dbReference type="GO" id="GO:1903566">
    <property type="term" value="P:positive regulation of protein localization to cilium"/>
    <property type="evidence" value="ECO:0007669"/>
    <property type="project" value="TreeGrafter"/>
</dbReference>
<evidence type="ECO:0000256" key="5">
    <source>
        <dbReference type="SAM" id="MobiDB-lite"/>
    </source>
</evidence>
<keyword evidence="7" id="KW-1185">Reference proteome</keyword>
<dbReference type="GO" id="GO:0005769">
    <property type="term" value="C:early endosome"/>
    <property type="evidence" value="ECO:0007669"/>
    <property type="project" value="TreeGrafter"/>
</dbReference>
<evidence type="ECO:0000313" key="7">
    <source>
        <dbReference type="Proteomes" id="UP000271974"/>
    </source>
</evidence>
<dbReference type="InterPro" id="IPR026757">
    <property type="entry name" value="ENTR1"/>
</dbReference>
<feature type="compositionally biased region" description="Low complexity" evidence="5">
    <location>
        <begin position="113"/>
        <end position="133"/>
    </location>
</feature>
<feature type="compositionally biased region" description="Polar residues" evidence="5">
    <location>
        <begin position="160"/>
        <end position="173"/>
    </location>
</feature>
<feature type="region of interest" description="Disordered" evidence="5">
    <location>
        <begin position="51"/>
        <end position="214"/>
    </location>
</feature>
<dbReference type="PANTHER" id="PTHR31259:SF3">
    <property type="entry name" value="ENDOSOME-ASSOCIATED-TRAFFICKING REGULATOR 1"/>
    <property type="match status" value="1"/>
</dbReference>
<feature type="compositionally biased region" description="Acidic residues" evidence="5">
    <location>
        <begin position="179"/>
        <end position="193"/>
    </location>
</feature>
<feature type="coiled-coil region" evidence="4">
    <location>
        <begin position="236"/>
        <end position="337"/>
    </location>
</feature>
<dbReference type="GO" id="GO:0036064">
    <property type="term" value="C:ciliary basal body"/>
    <property type="evidence" value="ECO:0007669"/>
    <property type="project" value="TreeGrafter"/>
</dbReference>
<proteinExistence type="inferred from homology"/>
<comment type="caution">
    <text evidence="6">The sequence shown here is derived from an EMBL/GenBank/DDBJ whole genome shotgun (WGS) entry which is preliminary data.</text>
</comment>
<feature type="compositionally biased region" description="Basic and acidic residues" evidence="5">
    <location>
        <begin position="61"/>
        <end position="71"/>
    </location>
</feature>
<accession>A0A3S1A1H8</accession>
<dbReference type="PANTHER" id="PTHR31259">
    <property type="entry name" value="ENDOSOME-ASSOCIATED TRAFFICKING REGULATOR 1"/>
    <property type="match status" value="1"/>
</dbReference>
<evidence type="ECO:0000256" key="3">
    <source>
        <dbReference type="ARBA" id="ARBA00023054"/>
    </source>
</evidence>
<name>A0A3S1A1H8_ELYCH</name>
<reference evidence="6 7" key="1">
    <citation type="submission" date="2019-01" db="EMBL/GenBank/DDBJ databases">
        <title>A draft genome assembly of the solar-powered sea slug Elysia chlorotica.</title>
        <authorList>
            <person name="Cai H."/>
            <person name="Li Q."/>
            <person name="Fang X."/>
            <person name="Li J."/>
            <person name="Curtis N.E."/>
            <person name="Altenburger A."/>
            <person name="Shibata T."/>
            <person name="Feng M."/>
            <person name="Maeda T."/>
            <person name="Schwartz J.A."/>
            <person name="Shigenobu S."/>
            <person name="Lundholm N."/>
            <person name="Nishiyama T."/>
            <person name="Yang H."/>
            <person name="Hasebe M."/>
            <person name="Li S."/>
            <person name="Pierce S.K."/>
            <person name="Wang J."/>
        </authorList>
    </citation>
    <scope>NUCLEOTIDE SEQUENCE [LARGE SCALE GENOMIC DNA]</scope>
    <source>
        <strain evidence="6">EC2010</strain>
        <tissue evidence="6">Whole organism of an adult</tissue>
    </source>
</reference>
<gene>
    <name evidence="6" type="ORF">EGW08_000184</name>
</gene>
<evidence type="ECO:0000313" key="6">
    <source>
        <dbReference type="EMBL" id="RUS91971.1"/>
    </source>
</evidence>
<dbReference type="GO" id="GO:0055037">
    <property type="term" value="C:recycling endosome"/>
    <property type="evidence" value="ECO:0007669"/>
    <property type="project" value="TreeGrafter"/>
</dbReference>
<dbReference type="STRING" id="188477.A0A3S1A1H8"/>
<dbReference type="GO" id="GO:0045724">
    <property type="term" value="P:positive regulation of cilium assembly"/>
    <property type="evidence" value="ECO:0007669"/>
    <property type="project" value="TreeGrafter"/>
</dbReference>
<dbReference type="OrthoDB" id="6499155at2759"/>
<dbReference type="EMBL" id="RQTK01000003">
    <property type="protein sequence ID" value="RUS91971.1"/>
    <property type="molecule type" value="Genomic_DNA"/>
</dbReference>
<protein>
    <recommendedName>
        <fullName evidence="2">Endosome-associated-trafficking regulator 1</fullName>
    </recommendedName>
</protein>
<keyword evidence="3 4" id="KW-0175">Coiled coil</keyword>
<dbReference type="GO" id="GO:0032465">
    <property type="term" value="P:regulation of cytokinesis"/>
    <property type="evidence" value="ECO:0007669"/>
    <property type="project" value="TreeGrafter"/>
</dbReference>
<dbReference type="AlphaFoldDB" id="A0A3S1A1H8"/>
<comment type="similarity">
    <text evidence="1">Belongs to the ENTR1 family.</text>
</comment>
<evidence type="ECO:0000256" key="2">
    <source>
        <dbReference type="ARBA" id="ARBA00016007"/>
    </source>
</evidence>
<dbReference type="GO" id="GO:0030496">
    <property type="term" value="C:midbody"/>
    <property type="evidence" value="ECO:0007669"/>
    <property type="project" value="TreeGrafter"/>
</dbReference>
<organism evidence="6 7">
    <name type="scientific">Elysia chlorotica</name>
    <name type="common">Eastern emerald elysia</name>
    <name type="synonym">Sea slug</name>
    <dbReference type="NCBI Taxonomy" id="188477"/>
    <lineage>
        <taxon>Eukaryota</taxon>
        <taxon>Metazoa</taxon>
        <taxon>Spiralia</taxon>
        <taxon>Lophotrochozoa</taxon>
        <taxon>Mollusca</taxon>
        <taxon>Gastropoda</taxon>
        <taxon>Heterobranchia</taxon>
        <taxon>Euthyneura</taxon>
        <taxon>Panpulmonata</taxon>
        <taxon>Sacoglossa</taxon>
        <taxon>Placobranchoidea</taxon>
        <taxon>Plakobranchidae</taxon>
        <taxon>Elysia</taxon>
    </lineage>
</organism>
<dbReference type="GO" id="GO:0005813">
    <property type="term" value="C:centrosome"/>
    <property type="evidence" value="ECO:0007669"/>
    <property type="project" value="TreeGrafter"/>
</dbReference>
<evidence type="ECO:0000256" key="4">
    <source>
        <dbReference type="SAM" id="Coils"/>
    </source>
</evidence>
<dbReference type="Proteomes" id="UP000271974">
    <property type="component" value="Unassembled WGS sequence"/>
</dbReference>
<sequence length="411" mass="44543">MAEKKDEEDNPFSFKTFVSVKEKKGPRSTKVLNSNFEDDIFSGDTGIDLDLNADGSNSISDHPKTNRHHENSISSTGATKNGAKKSRPKENPFSFKKFLSHSGGGASNDVHGSRVSSGASSATTASIGQASGSDPLSSVKDYTAPHLSDTSHLDLLGEHQNGSNPPGSNPLSNQRDDLFIDSDDEGAAGEDDMLGPRRDMTTSGHSAPSVLPDFLSDGAALSASTLGLSSMTNSTHEDLLSQIHMLQEENKRLKRDLAMEKQRCSDKNQRLSQLQIDLERQKKKEAEETKVMEKAVLQVEENLVTTTKRAVKAESAVAKQKQEIKALQIQVKTLTAENLSFQSHDGGLSDIRERTKYTAEQLQAASVVAEKNIKELSAGVDKLKLLSQVLSSLEKVTEVKAEASSEESYVL</sequence>
<evidence type="ECO:0000256" key="1">
    <source>
        <dbReference type="ARBA" id="ARBA00007791"/>
    </source>
</evidence>